<dbReference type="Proteomes" id="UP001231445">
    <property type="component" value="Chromosome"/>
</dbReference>
<evidence type="ECO:0000313" key="2">
    <source>
        <dbReference type="EMBL" id="WIW95960.1"/>
    </source>
</evidence>
<dbReference type="EMBL" id="CP127221">
    <property type="protein sequence ID" value="WIW95960.1"/>
    <property type="molecule type" value="Genomic_DNA"/>
</dbReference>
<organism evidence="2 3">
    <name type="scientific">Altererythrobacter rubellus</name>
    <dbReference type="NCBI Taxonomy" id="2173831"/>
    <lineage>
        <taxon>Bacteria</taxon>
        <taxon>Pseudomonadati</taxon>
        <taxon>Pseudomonadota</taxon>
        <taxon>Alphaproteobacteria</taxon>
        <taxon>Sphingomonadales</taxon>
        <taxon>Erythrobacteraceae</taxon>
        <taxon>Altererythrobacter</taxon>
    </lineage>
</organism>
<sequence length="61" mass="6652">MLHVLSSVFTYNLTYGSLAKIMVALFFFWLIGLGMVIGAELNAALAVTPEEEEAADEAQED</sequence>
<dbReference type="AlphaFoldDB" id="A0A9Y2BAG1"/>
<evidence type="ECO:0000256" key="1">
    <source>
        <dbReference type="SAM" id="Phobius"/>
    </source>
</evidence>
<feature type="transmembrane region" description="Helical" evidence="1">
    <location>
        <begin position="21"/>
        <end position="39"/>
    </location>
</feature>
<keyword evidence="3" id="KW-1185">Reference proteome</keyword>
<name>A0A9Y2BAG1_9SPHN</name>
<proteinExistence type="predicted"/>
<accession>A0A9Y2BAG1</accession>
<keyword evidence="1" id="KW-1133">Transmembrane helix</keyword>
<gene>
    <name evidence="2" type="ORF">QQX03_02300</name>
</gene>
<keyword evidence="1" id="KW-0472">Membrane</keyword>
<keyword evidence="1" id="KW-0812">Transmembrane</keyword>
<dbReference type="KEGG" id="arue:QQX03_02300"/>
<evidence type="ECO:0000313" key="3">
    <source>
        <dbReference type="Proteomes" id="UP001231445"/>
    </source>
</evidence>
<dbReference type="RefSeq" id="WP_285976272.1">
    <property type="nucleotide sequence ID" value="NZ_CP127221.1"/>
</dbReference>
<protein>
    <submittedName>
        <fullName evidence="2">Uncharacterized protein</fullName>
    </submittedName>
</protein>
<reference evidence="2 3" key="1">
    <citation type="submission" date="2023-06" db="EMBL/GenBank/DDBJ databases">
        <title>Altererythrobacter rubellus NBRC 112769 genome.</title>
        <authorList>
            <person name="Zhang K."/>
        </authorList>
    </citation>
    <scope>NUCLEOTIDE SEQUENCE [LARGE SCALE GENOMIC DNA]</scope>
    <source>
        <strain evidence="2 3">NBRC 112769</strain>
    </source>
</reference>